<sequence>MYSWISASVFFLCLCSVLSNSWKEAVYTELASAGRFFLLKRSFPLHCRYMHTQYEGLLQSQCQRLSTVSTCSSGRSECCKSLTRCNLLGLTILNNKLNLMALFDS</sequence>
<proteinExistence type="predicted"/>
<accession>A0ABV0UHJ8</accession>
<feature type="chain" id="PRO_5046828457" description="Secreted protein" evidence="1">
    <location>
        <begin position="20"/>
        <end position="105"/>
    </location>
</feature>
<name>A0ABV0UHJ8_9TELE</name>
<reference evidence="2 3" key="1">
    <citation type="submission" date="2021-06" db="EMBL/GenBank/DDBJ databases">
        <authorList>
            <person name="Palmer J.M."/>
        </authorList>
    </citation>
    <scope>NUCLEOTIDE SEQUENCE [LARGE SCALE GENOMIC DNA]</scope>
    <source>
        <strain evidence="3">if_2019</strain>
        <tissue evidence="2">Muscle</tissue>
    </source>
</reference>
<feature type="signal peptide" evidence="1">
    <location>
        <begin position="1"/>
        <end position="19"/>
    </location>
</feature>
<keyword evidence="3" id="KW-1185">Reference proteome</keyword>
<keyword evidence="1" id="KW-0732">Signal</keyword>
<comment type="caution">
    <text evidence="2">The sequence shown here is derived from an EMBL/GenBank/DDBJ whole genome shotgun (WGS) entry which is preliminary data.</text>
</comment>
<evidence type="ECO:0008006" key="4">
    <source>
        <dbReference type="Google" id="ProtNLM"/>
    </source>
</evidence>
<evidence type="ECO:0000256" key="1">
    <source>
        <dbReference type="SAM" id="SignalP"/>
    </source>
</evidence>
<evidence type="ECO:0000313" key="3">
    <source>
        <dbReference type="Proteomes" id="UP001482620"/>
    </source>
</evidence>
<evidence type="ECO:0000313" key="2">
    <source>
        <dbReference type="EMBL" id="MEQ2243696.1"/>
    </source>
</evidence>
<organism evidence="2 3">
    <name type="scientific">Ilyodon furcidens</name>
    <name type="common">goldbreast splitfin</name>
    <dbReference type="NCBI Taxonomy" id="33524"/>
    <lineage>
        <taxon>Eukaryota</taxon>
        <taxon>Metazoa</taxon>
        <taxon>Chordata</taxon>
        <taxon>Craniata</taxon>
        <taxon>Vertebrata</taxon>
        <taxon>Euteleostomi</taxon>
        <taxon>Actinopterygii</taxon>
        <taxon>Neopterygii</taxon>
        <taxon>Teleostei</taxon>
        <taxon>Neoteleostei</taxon>
        <taxon>Acanthomorphata</taxon>
        <taxon>Ovalentaria</taxon>
        <taxon>Atherinomorphae</taxon>
        <taxon>Cyprinodontiformes</taxon>
        <taxon>Goodeidae</taxon>
        <taxon>Ilyodon</taxon>
    </lineage>
</organism>
<gene>
    <name evidence="2" type="ORF">ILYODFUR_009493</name>
</gene>
<dbReference type="Proteomes" id="UP001482620">
    <property type="component" value="Unassembled WGS sequence"/>
</dbReference>
<dbReference type="EMBL" id="JAHRIQ010070176">
    <property type="protein sequence ID" value="MEQ2243696.1"/>
    <property type="molecule type" value="Genomic_DNA"/>
</dbReference>
<protein>
    <recommendedName>
        <fullName evidence="4">Secreted protein</fullName>
    </recommendedName>
</protein>